<feature type="transmembrane region" description="Helical" evidence="6">
    <location>
        <begin position="472"/>
        <end position="491"/>
    </location>
</feature>
<evidence type="ECO:0000256" key="5">
    <source>
        <dbReference type="SAM" id="MobiDB-lite"/>
    </source>
</evidence>
<dbReference type="GO" id="GO:0016020">
    <property type="term" value="C:membrane"/>
    <property type="evidence" value="ECO:0007669"/>
    <property type="project" value="UniProtKB-SubCell"/>
</dbReference>
<comment type="caution">
    <text evidence="7">The sequence shown here is derived from an EMBL/GenBank/DDBJ whole genome shotgun (WGS) entry which is preliminary data.</text>
</comment>
<organism evidence="7 8">
    <name type="scientific">Phytophthora lilii</name>
    <dbReference type="NCBI Taxonomy" id="2077276"/>
    <lineage>
        <taxon>Eukaryota</taxon>
        <taxon>Sar</taxon>
        <taxon>Stramenopiles</taxon>
        <taxon>Oomycota</taxon>
        <taxon>Peronosporomycetes</taxon>
        <taxon>Peronosporales</taxon>
        <taxon>Peronosporaceae</taxon>
        <taxon>Phytophthora</taxon>
    </lineage>
</organism>
<dbReference type="EMBL" id="BSXW01000419">
    <property type="protein sequence ID" value="GMF21845.1"/>
    <property type="molecule type" value="Genomic_DNA"/>
</dbReference>
<name>A0A9W6TY07_9STRA</name>
<dbReference type="InterPro" id="IPR008521">
    <property type="entry name" value="Mg_trans_NIPA"/>
</dbReference>
<dbReference type="SUPFAM" id="SSF103481">
    <property type="entry name" value="Multidrug resistance efflux transporter EmrE"/>
    <property type="match status" value="1"/>
</dbReference>
<dbReference type="Pfam" id="PF05653">
    <property type="entry name" value="Mg_trans_NIPA"/>
    <property type="match status" value="1"/>
</dbReference>
<feature type="transmembrane region" description="Helical" evidence="6">
    <location>
        <begin position="286"/>
        <end position="303"/>
    </location>
</feature>
<protein>
    <submittedName>
        <fullName evidence="7">Unnamed protein product</fullName>
    </submittedName>
</protein>
<evidence type="ECO:0000256" key="2">
    <source>
        <dbReference type="ARBA" id="ARBA00022692"/>
    </source>
</evidence>
<feature type="transmembrane region" description="Helical" evidence="6">
    <location>
        <begin position="439"/>
        <end position="460"/>
    </location>
</feature>
<feature type="transmembrane region" description="Helical" evidence="6">
    <location>
        <begin position="216"/>
        <end position="238"/>
    </location>
</feature>
<feature type="transmembrane region" description="Helical" evidence="6">
    <location>
        <begin position="400"/>
        <end position="419"/>
    </location>
</feature>
<dbReference type="PANTHER" id="PTHR12570:SF9">
    <property type="entry name" value="MAGNESIUM TRANSPORTER NIPA8-RELATED"/>
    <property type="match status" value="1"/>
</dbReference>
<dbReference type="AlphaFoldDB" id="A0A9W6TY07"/>
<dbReference type="OrthoDB" id="165382at2759"/>
<feature type="compositionally biased region" description="Basic and acidic residues" evidence="5">
    <location>
        <begin position="701"/>
        <end position="718"/>
    </location>
</feature>
<evidence type="ECO:0000256" key="6">
    <source>
        <dbReference type="SAM" id="Phobius"/>
    </source>
</evidence>
<comment type="subcellular location">
    <subcellularLocation>
        <location evidence="1">Membrane</location>
        <topology evidence="1">Multi-pass membrane protein</topology>
    </subcellularLocation>
</comment>
<keyword evidence="4 6" id="KW-0472">Membrane</keyword>
<proteinExistence type="predicted"/>
<evidence type="ECO:0000256" key="3">
    <source>
        <dbReference type="ARBA" id="ARBA00022989"/>
    </source>
</evidence>
<dbReference type="PANTHER" id="PTHR12570">
    <property type="match status" value="1"/>
</dbReference>
<gene>
    <name evidence="7" type="ORF">Plil01_000865500</name>
</gene>
<feature type="compositionally biased region" description="Basic and acidic residues" evidence="5">
    <location>
        <begin position="547"/>
        <end position="561"/>
    </location>
</feature>
<dbReference type="InterPro" id="IPR037185">
    <property type="entry name" value="EmrE-like"/>
</dbReference>
<keyword evidence="3 6" id="KW-1133">Transmembrane helix</keyword>
<feature type="region of interest" description="Disordered" evidence="5">
    <location>
        <begin position="673"/>
        <end position="718"/>
    </location>
</feature>
<reference evidence="7" key="1">
    <citation type="submission" date="2023-04" db="EMBL/GenBank/DDBJ databases">
        <title>Phytophthora lilii NBRC 32176.</title>
        <authorList>
            <person name="Ichikawa N."/>
            <person name="Sato H."/>
            <person name="Tonouchi N."/>
        </authorList>
    </citation>
    <scope>NUCLEOTIDE SEQUENCE</scope>
    <source>
        <strain evidence="7">NBRC 32176</strain>
    </source>
</reference>
<feature type="region of interest" description="Disordered" evidence="5">
    <location>
        <begin position="599"/>
        <end position="630"/>
    </location>
</feature>
<sequence>MFKRGLPRPADDVRCTTGAKLVTAPRTSRSKTSPTPFTHAIHPRQPSVLAAIGIRWILHCRWLHVATLSQRFDGRNTNTKCGAPSNFPAPQEVEGNYLFGRFAHVAPPCLLQDATAEENFNKLVNTSSEPVGSSCTTVLKRTQCLAVFNACEMGTAETLCLDSCKEAVRTDCIATLSTATLSAMQTAACGDENAPVTGVSDEGKCFDTDYDGPNRAVWVIGFTIAVVFSFLASVGINLQKKALKQNELGPEPLPAYRLPLWVLGFVLCAVGSVLDFVAFGLAPQSLLAPLAALTLVWNMMLAPCFNKEKLTKKDIVSTLIIFVGATIAVVFASHTSPSYNLDMLMALYRDPLTIVYFCVVFLAVVAHFAAIKIVDIFCLMSRRHRIIQVGTPGMWSTIRLVGYAGLAGTLGGQSVLFAKSSAELLKGVFNGDASCFGRYQTYLIALALIVCLSLQIKYLNGGLVHYDALSMVPVYQAYWVISGVLGGVIYFQEIRTFSVLQAVMFVLGIGVSIFGVVLLSRRKHAPSTTASKGKVERGFSFTSSPESKQEPPKSSDSRLTRVPEGVSTDAVVVEQEEAARTDTGHAGRELLSSILEVLNEESTTEESEDEDSGHDRRSETEPSEHANRQAIDNYLDMSTTVGISEILGGLGFQRSQESGLLSRRSVDDIEVGLPAATREANPRKPLPKRRSITFSSFRSSSSKDKSKENEDTSPKDMV</sequence>
<feature type="transmembrane region" description="Helical" evidence="6">
    <location>
        <begin position="258"/>
        <end position="280"/>
    </location>
</feature>
<keyword evidence="8" id="KW-1185">Reference proteome</keyword>
<feature type="region of interest" description="Disordered" evidence="5">
    <location>
        <begin position="529"/>
        <end position="567"/>
    </location>
</feature>
<keyword evidence="2 6" id="KW-0812">Transmembrane</keyword>
<dbReference type="Proteomes" id="UP001165083">
    <property type="component" value="Unassembled WGS sequence"/>
</dbReference>
<feature type="transmembrane region" description="Helical" evidence="6">
    <location>
        <begin position="354"/>
        <end position="379"/>
    </location>
</feature>
<evidence type="ECO:0000313" key="8">
    <source>
        <dbReference type="Proteomes" id="UP001165083"/>
    </source>
</evidence>
<feature type="transmembrane region" description="Helical" evidence="6">
    <location>
        <begin position="315"/>
        <end position="334"/>
    </location>
</feature>
<evidence type="ECO:0000313" key="7">
    <source>
        <dbReference type="EMBL" id="GMF21845.1"/>
    </source>
</evidence>
<evidence type="ECO:0000256" key="4">
    <source>
        <dbReference type="ARBA" id="ARBA00023136"/>
    </source>
</evidence>
<dbReference type="GO" id="GO:0015095">
    <property type="term" value="F:magnesium ion transmembrane transporter activity"/>
    <property type="evidence" value="ECO:0007669"/>
    <property type="project" value="InterPro"/>
</dbReference>
<evidence type="ECO:0000256" key="1">
    <source>
        <dbReference type="ARBA" id="ARBA00004141"/>
    </source>
</evidence>
<feature type="transmembrane region" description="Helical" evidence="6">
    <location>
        <begin position="497"/>
        <end position="519"/>
    </location>
</feature>
<feature type="compositionally biased region" description="Acidic residues" evidence="5">
    <location>
        <begin position="599"/>
        <end position="612"/>
    </location>
</feature>
<feature type="compositionally biased region" description="Basic and acidic residues" evidence="5">
    <location>
        <begin position="613"/>
        <end position="627"/>
    </location>
</feature>
<accession>A0A9W6TY07</accession>